<reference evidence="2" key="1">
    <citation type="submission" date="2022-11" db="UniProtKB">
        <authorList>
            <consortium name="WormBaseParasite"/>
        </authorList>
    </citation>
    <scope>IDENTIFICATION</scope>
</reference>
<dbReference type="Proteomes" id="UP000887565">
    <property type="component" value="Unplaced"/>
</dbReference>
<dbReference type="AlphaFoldDB" id="A0A915IEU6"/>
<evidence type="ECO:0000313" key="2">
    <source>
        <dbReference type="WBParaSite" id="nRc.2.0.1.t12716-RA"/>
    </source>
</evidence>
<evidence type="ECO:0000313" key="1">
    <source>
        <dbReference type="Proteomes" id="UP000887565"/>
    </source>
</evidence>
<keyword evidence="1" id="KW-1185">Reference proteome</keyword>
<proteinExistence type="predicted"/>
<sequence>MPAPPTRPAAKLSTMLPYKFGITQTSNCCGLDTNCMQQLSMIILSNWKEKSVKAVNSSKFRTHLKFLSLIEI</sequence>
<accession>A0A915IEU6</accession>
<protein>
    <submittedName>
        <fullName evidence="2">Uncharacterized protein</fullName>
    </submittedName>
</protein>
<organism evidence="1 2">
    <name type="scientific">Romanomermis culicivorax</name>
    <name type="common">Nematode worm</name>
    <dbReference type="NCBI Taxonomy" id="13658"/>
    <lineage>
        <taxon>Eukaryota</taxon>
        <taxon>Metazoa</taxon>
        <taxon>Ecdysozoa</taxon>
        <taxon>Nematoda</taxon>
        <taxon>Enoplea</taxon>
        <taxon>Dorylaimia</taxon>
        <taxon>Mermithida</taxon>
        <taxon>Mermithoidea</taxon>
        <taxon>Mermithidae</taxon>
        <taxon>Romanomermis</taxon>
    </lineage>
</organism>
<dbReference type="WBParaSite" id="nRc.2.0.1.t12716-RA">
    <property type="protein sequence ID" value="nRc.2.0.1.t12716-RA"/>
    <property type="gene ID" value="nRc.2.0.1.g12716"/>
</dbReference>
<name>A0A915IEU6_ROMCU</name>